<keyword evidence="7" id="KW-1185">Reference proteome</keyword>
<name>A0A165BDA8_9APHY</name>
<dbReference type="PANTHER" id="PTHR22589">
    <property type="entry name" value="CARNITINE O-ACYLTRANSFERASE"/>
    <property type="match status" value="1"/>
</dbReference>
<evidence type="ECO:0000259" key="5">
    <source>
        <dbReference type="Pfam" id="PF00755"/>
    </source>
</evidence>
<dbReference type="GeneID" id="63827171"/>
<dbReference type="EMBL" id="KV427677">
    <property type="protein sequence ID" value="KZT00792.1"/>
    <property type="molecule type" value="Genomic_DNA"/>
</dbReference>
<dbReference type="GO" id="GO:0016746">
    <property type="term" value="F:acyltransferase activity"/>
    <property type="evidence" value="ECO:0007669"/>
    <property type="project" value="UniProtKB-KW"/>
</dbReference>
<dbReference type="AlphaFoldDB" id="A0A165BDA8"/>
<dbReference type="Pfam" id="PF00755">
    <property type="entry name" value="Carn_acyltransf"/>
    <property type="match status" value="1"/>
</dbReference>
<evidence type="ECO:0000256" key="2">
    <source>
        <dbReference type="ARBA" id="ARBA00022679"/>
    </source>
</evidence>
<dbReference type="SUPFAM" id="SSF52777">
    <property type="entry name" value="CoA-dependent acyltransferases"/>
    <property type="match status" value="2"/>
</dbReference>
<gene>
    <name evidence="6" type="ORF">LAESUDRAFT_731947</name>
</gene>
<dbReference type="InterPro" id="IPR042231">
    <property type="entry name" value="Cho/carn_acyl_trans_2"/>
</dbReference>
<keyword evidence="3 6" id="KW-0012">Acyltransferase</keyword>
<organism evidence="6 7">
    <name type="scientific">Laetiporus sulphureus 93-53</name>
    <dbReference type="NCBI Taxonomy" id="1314785"/>
    <lineage>
        <taxon>Eukaryota</taxon>
        <taxon>Fungi</taxon>
        <taxon>Dikarya</taxon>
        <taxon>Basidiomycota</taxon>
        <taxon>Agaricomycotina</taxon>
        <taxon>Agaricomycetes</taxon>
        <taxon>Polyporales</taxon>
        <taxon>Laetiporus</taxon>
    </lineage>
</organism>
<feature type="active site" description="Proton acceptor" evidence="4">
    <location>
        <position position="389"/>
    </location>
</feature>
<dbReference type="InParanoid" id="A0A165BDA8"/>
<dbReference type="PANTHER" id="PTHR22589:SF107">
    <property type="entry name" value="CHOLINE_CARNITINE ACYLTRANSFERASE DOMAIN-CONTAINING PROTEIN"/>
    <property type="match status" value="1"/>
</dbReference>
<dbReference type="InterPro" id="IPR023213">
    <property type="entry name" value="CAT-like_dom_sf"/>
</dbReference>
<evidence type="ECO:0000313" key="7">
    <source>
        <dbReference type="Proteomes" id="UP000076871"/>
    </source>
</evidence>
<dbReference type="STRING" id="1314785.A0A165BDA8"/>
<evidence type="ECO:0000256" key="4">
    <source>
        <dbReference type="PIRSR" id="PIRSR600542-1"/>
    </source>
</evidence>
<dbReference type="OrthoDB" id="240216at2759"/>
<evidence type="ECO:0000256" key="1">
    <source>
        <dbReference type="ARBA" id="ARBA00005232"/>
    </source>
</evidence>
<dbReference type="PROSITE" id="PS00439">
    <property type="entry name" value="ACYLTRANSF_C_1"/>
    <property type="match status" value="1"/>
</dbReference>
<sequence>MLRRTQLPRLFMQASFSSRRAQAASASSSVSRLRDLPRLPVPGLHQTLQKYLKSLEPFLLEDEARGGPSFREAYEKRAEWVEDFERGIGAVCQERLLALDRASPTNWLDDNFWMKKAYHEWRAPLLVNSNWWLAFHNDPNVPEDVIHGRIPTRNIGYTDWQVRRASWLVHRILEWKARLERQDCHSDNTRAGIWLRDTAGKMFNIARLPRPGSDTLSSFPTPGDHDARKLIVHAYDWLYAIEVLDENMQSLPPALIERRLKAIVADVERRLARGERAVPVSVLTTDERDRWTEDQDHLLSLSPINHSILRTINHSLFALSLDHYTYVLPSASSDAKLLLPEPCTTPDITAHLHNVRSGPSTRPGHNRWYDKPFTLIVESNTRAGALGEHSPCDALVPSIAAEYAVVEAIDRDAFVQSERLDGLSTGWERLDWVVDERIQRECTEAERRAKRIVDDSDDGILWFDAYGAEWIRDAARLSPDAYIQMALQLAWYRTRGCFTATYETALTRLFKNGRTETIRTLTTDSRAFVLTMTDPHSLARTRHGLLLRAVKTHTNLTRHAATGRGIDRHLLGLQMMLRSSDEEHHILFDDELFTRSQTWKLSTSGLSAGHQFRGTGFGASYPDGYGINYLADSAVIKFGIESKFSSSQTSTELFKSAITQALEDLRSLCTNVLTAHL</sequence>
<protein>
    <submittedName>
        <fullName evidence="6">Acyltransferase ChoActase/COT/CPT</fullName>
    </submittedName>
</protein>
<proteinExistence type="inferred from homology"/>
<accession>A0A165BDA8</accession>
<dbReference type="Gene3D" id="3.30.559.10">
    <property type="entry name" value="Chloramphenicol acetyltransferase-like domain"/>
    <property type="match status" value="1"/>
</dbReference>
<comment type="similarity">
    <text evidence="1">Belongs to the carnitine/choline acetyltransferase family.</text>
</comment>
<keyword evidence="2 6" id="KW-0808">Transferase</keyword>
<evidence type="ECO:0000256" key="3">
    <source>
        <dbReference type="ARBA" id="ARBA00023315"/>
    </source>
</evidence>
<dbReference type="RefSeq" id="XP_040758532.1">
    <property type="nucleotide sequence ID" value="XM_040910142.1"/>
</dbReference>
<dbReference type="Proteomes" id="UP000076871">
    <property type="component" value="Unassembled WGS sequence"/>
</dbReference>
<feature type="domain" description="Choline/carnitine acyltransferase" evidence="5">
    <location>
        <begin position="39"/>
        <end position="660"/>
    </location>
</feature>
<dbReference type="InterPro" id="IPR000542">
    <property type="entry name" value="Carn_acyl_trans"/>
</dbReference>
<dbReference type="Gene3D" id="3.30.559.70">
    <property type="entry name" value="Choline/Carnitine o-acyltransferase, domain 2"/>
    <property type="match status" value="1"/>
</dbReference>
<evidence type="ECO:0000313" key="6">
    <source>
        <dbReference type="EMBL" id="KZT00792.1"/>
    </source>
</evidence>
<dbReference type="InterPro" id="IPR039551">
    <property type="entry name" value="Cho/carn_acyl_trans"/>
</dbReference>
<reference evidence="6 7" key="1">
    <citation type="journal article" date="2016" name="Mol. Biol. Evol.">
        <title>Comparative Genomics of Early-Diverging Mushroom-Forming Fungi Provides Insights into the Origins of Lignocellulose Decay Capabilities.</title>
        <authorList>
            <person name="Nagy L.G."/>
            <person name="Riley R."/>
            <person name="Tritt A."/>
            <person name="Adam C."/>
            <person name="Daum C."/>
            <person name="Floudas D."/>
            <person name="Sun H."/>
            <person name="Yadav J.S."/>
            <person name="Pangilinan J."/>
            <person name="Larsson K.H."/>
            <person name="Matsuura K."/>
            <person name="Barry K."/>
            <person name="Labutti K."/>
            <person name="Kuo R."/>
            <person name="Ohm R.A."/>
            <person name="Bhattacharya S.S."/>
            <person name="Shirouzu T."/>
            <person name="Yoshinaga Y."/>
            <person name="Martin F.M."/>
            <person name="Grigoriev I.V."/>
            <person name="Hibbett D.S."/>
        </authorList>
    </citation>
    <scope>NUCLEOTIDE SEQUENCE [LARGE SCALE GENOMIC DNA]</scope>
    <source>
        <strain evidence="6 7">93-53</strain>
    </source>
</reference>